<dbReference type="EMBL" id="FOLO01000008">
    <property type="protein sequence ID" value="SFC37009.1"/>
    <property type="molecule type" value="Genomic_DNA"/>
</dbReference>
<organism evidence="2 3">
    <name type="scientific">Pseudoalteromonas denitrificans DSM 6059</name>
    <dbReference type="NCBI Taxonomy" id="1123010"/>
    <lineage>
        <taxon>Bacteria</taxon>
        <taxon>Pseudomonadati</taxon>
        <taxon>Pseudomonadota</taxon>
        <taxon>Gammaproteobacteria</taxon>
        <taxon>Alteromonadales</taxon>
        <taxon>Pseudoalteromonadaceae</taxon>
        <taxon>Pseudoalteromonas</taxon>
    </lineage>
</organism>
<keyword evidence="3" id="KW-1185">Reference proteome</keyword>
<proteinExistence type="predicted"/>
<reference evidence="2 3" key="1">
    <citation type="submission" date="2016-10" db="EMBL/GenBank/DDBJ databases">
        <authorList>
            <person name="de Groot N.N."/>
        </authorList>
    </citation>
    <scope>NUCLEOTIDE SEQUENCE [LARGE SCALE GENOMIC DNA]</scope>
    <source>
        <strain evidence="2 3">DSM 6059</strain>
    </source>
</reference>
<dbReference type="STRING" id="1123010.SAMN02745724_01523"/>
<keyword evidence="1" id="KW-0175">Coiled coil</keyword>
<dbReference type="AlphaFoldDB" id="A0A1I1IL07"/>
<evidence type="ECO:0000256" key="1">
    <source>
        <dbReference type="SAM" id="Coils"/>
    </source>
</evidence>
<gene>
    <name evidence="2" type="ORF">SAMN02745724_01523</name>
</gene>
<evidence type="ECO:0000313" key="2">
    <source>
        <dbReference type="EMBL" id="SFC37009.1"/>
    </source>
</evidence>
<name>A0A1I1IL07_9GAMM</name>
<sequence length="257" mass="29383">MQSEYDAGTIGKQALGKLRRLKLQDILNSILELSGSDAAGWLDKKKSRIDRSKLAIAVGLRVKPDNLRQSFKSDIEAAEFKLRQLNVIINDPKTNKQIGDENVSRFLCFINERLANDGYEWPVNNKKRLYHKKIWSFFLDQPIEDIKSAPTFFSRNATVKEKLIDIDLMIVKNEVKTICYASETALDEMQETMTSAAISKLRQQVKEVREQLVGEREERKRLESENHALQIELEQYKARDKAMQSSSIAGLKVAGAH</sequence>
<protein>
    <submittedName>
        <fullName evidence="2">Uncharacterized protein</fullName>
    </submittedName>
</protein>
<evidence type="ECO:0000313" key="3">
    <source>
        <dbReference type="Proteomes" id="UP000198862"/>
    </source>
</evidence>
<accession>A0A1I1IL07</accession>
<feature type="coiled-coil region" evidence="1">
    <location>
        <begin position="198"/>
        <end position="239"/>
    </location>
</feature>
<dbReference type="Proteomes" id="UP000198862">
    <property type="component" value="Unassembled WGS sequence"/>
</dbReference>